<evidence type="ECO:0000256" key="3">
    <source>
        <dbReference type="ARBA" id="ARBA00022723"/>
    </source>
</evidence>
<reference evidence="6 7" key="1">
    <citation type="submission" date="2019-03" db="EMBL/GenBank/DDBJ databases">
        <authorList>
            <person name="Gonzalez-Pimentel J.L."/>
        </authorList>
    </citation>
    <scope>NUCLEOTIDE SEQUENCE [LARGE SCALE GENOMIC DNA]</scope>
    <source>
        <strain evidence="6 7">JCM 31289</strain>
    </source>
</reference>
<dbReference type="AlphaFoldDB" id="A0A4Z0HFX2"/>
<dbReference type="Gene3D" id="3.30.2320.80">
    <property type="match status" value="1"/>
</dbReference>
<name>A0A4Z0HFX2_9ACTN</name>
<feature type="binding site" evidence="5">
    <location>
        <position position="76"/>
    </location>
    <ligand>
        <name>Zn(2+)</name>
        <dbReference type="ChEBI" id="CHEBI:29105"/>
    </ligand>
</feature>
<dbReference type="Pfam" id="PF01155">
    <property type="entry name" value="HypA"/>
    <property type="match status" value="1"/>
</dbReference>
<feature type="binding site" evidence="5">
    <location>
        <position position="90"/>
    </location>
    <ligand>
        <name>Zn(2+)</name>
        <dbReference type="ChEBI" id="CHEBI:29105"/>
    </ligand>
</feature>
<dbReference type="InterPro" id="IPR020538">
    <property type="entry name" value="Hydgase_Ni_incorp_HypA/HybF_CS"/>
</dbReference>
<evidence type="ECO:0000256" key="4">
    <source>
        <dbReference type="ARBA" id="ARBA00022833"/>
    </source>
</evidence>
<evidence type="ECO:0000256" key="5">
    <source>
        <dbReference type="HAMAP-Rule" id="MF_00213"/>
    </source>
</evidence>
<dbReference type="Proteomes" id="UP000297948">
    <property type="component" value="Unassembled WGS sequence"/>
</dbReference>
<keyword evidence="7" id="KW-1185">Reference proteome</keyword>
<feature type="binding site" evidence="5">
    <location>
        <position position="2"/>
    </location>
    <ligand>
        <name>Ni(2+)</name>
        <dbReference type="ChEBI" id="CHEBI:49786"/>
    </ligand>
</feature>
<keyword evidence="3 5" id="KW-0479">Metal-binding</keyword>
<evidence type="ECO:0000313" key="6">
    <source>
        <dbReference type="EMBL" id="TGB18642.1"/>
    </source>
</evidence>
<dbReference type="GO" id="GO:0016151">
    <property type="term" value="F:nickel cation binding"/>
    <property type="evidence" value="ECO:0007669"/>
    <property type="project" value="UniProtKB-UniRule"/>
</dbReference>
<dbReference type="OrthoDB" id="288014at2"/>
<protein>
    <recommendedName>
        <fullName evidence="5">Hydrogenase maturation factor HypA</fullName>
    </recommendedName>
</protein>
<proteinExistence type="inferred from homology"/>
<organism evidence="6 7">
    <name type="scientific">Streptomyces palmae</name>
    <dbReference type="NCBI Taxonomy" id="1701085"/>
    <lineage>
        <taxon>Bacteria</taxon>
        <taxon>Bacillati</taxon>
        <taxon>Actinomycetota</taxon>
        <taxon>Actinomycetes</taxon>
        <taxon>Kitasatosporales</taxon>
        <taxon>Streptomycetaceae</taxon>
        <taxon>Streptomyces</taxon>
    </lineage>
</organism>
<dbReference type="PROSITE" id="PS01249">
    <property type="entry name" value="HYPA"/>
    <property type="match status" value="1"/>
</dbReference>
<keyword evidence="2 5" id="KW-0533">Nickel</keyword>
<dbReference type="PANTHER" id="PTHR34535">
    <property type="entry name" value="HYDROGENASE MATURATION FACTOR HYPA"/>
    <property type="match status" value="1"/>
</dbReference>
<dbReference type="RefSeq" id="WP_135337074.1">
    <property type="nucleotide sequence ID" value="NZ_JBHLTX010000013.1"/>
</dbReference>
<dbReference type="GO" id="GO:0008270">
    <property type="term" value="F:zinc ion binding"/>
    <property type="evidence" value="ECO:0007669"/>
    <property type="project" value="UniProtKB-UniRule"/>
</dbReference>
<comment type="caution">
    <text evidence="6">The sequence shown here is derived from an EMBL/GenBank/DDBJ whole genome shotgun (WGS) entry which is preliminary data.</text>
</comment>
<evidence type="ECO:0000256" key="1">
    <source>
        <dbReference type="ARBA" id="ARBA00010748"/>
    </source>
</evidence>
<evidence type="ECO:0000313" key="7">
    <source>
        <dbReference type="Proteomes" id="UP000297948"/>
    </source>
</evidence>
<feature type="binding site" evidence="5">
    <location>
        <position position="93"/>
    </location>
    <ligand>
        <name>Zn(2+)</name>
        <dbReference type="ChEBI" id="CHEBI:29105"/>
    </ligand>
</feature>
<dbReference type="GO" id="GO:0051604">
    <property type="term" value="P:protein maturation"/>
    <property type="evidence" value="ECO:0007669"/>
    <property type="project" value="InterPro"/>
</dbReference>
<evidence type="ECO:0000256" key="2">
    <source>
        <dbReference type="ARBA" id="ARBA00022596"/>
    </source>
</evidence>
<dbReference type="PANTHER" id="PTHR34535:SF3">
    <property type="entry name" value="HYDROGENASE MATURATION FACTOR HYPA"/>
    <property type="match status" value="1"/>
</dbReference>
<feature type="binding site" evidence="5">
    <location>
        <position position="73"/>
    </location>
    <ligand>
        <name>Zn(2+)</name>
        <dbReference type="ChEBI" id="CHEBI:29105"/>
    </ligand>
</feature>
<dbReference type="PIRSF" id="PIRSF004761">
    <property type="entry name" value="Hydrgn_mat_HypA"/>
    <property type="match status" value="1"/>
</dbReference>
<comment type="function">
    <text evidence="5">Involved in the maturation of [NiFe] hydrogenases. Required for nickel insertion into the metal center of the hydrogenase.</text>
</comment>
<comment type="similarity">
    <text evidence="1 5">Belongs to the HypA/HybF family.</text>
</comment>
<dbReference type="NCBIfam" id="TIGR00100">
    <property type="entry name" value="hypA"/>
    <property type="match status" value="1"/>
</dbReference>
<dbReference type="EMBL" id="SRID01000006">
    <property type="protein sequence ID" value="TGB18642.1"/>
    <property type="molecule type" value="Genomic_DNA"/>
</dbReference>
<keyword evidence="4 5" id="KW-0862">Zinc</keyword>
<sequence>MHELSIALAVVETVEEVAREHGAASVEAVQLRVGQLAGVVPDALRFSLEVAAQGTPLAAAELVIEEVPARALCEGCRTEFAVGTPPRLGCPRCPDAATTVVAGRELEIAAVRLPPAAACPALAASTLGSEGGP</sequence>
<dbReference type="InterPro" id="IPR000688">
    <property type="entry name" value="HypA/HybF"/>
</dbReference>
<accession>A0A4Z0HFX2</accession>
<gene>
    <name evidence="5 6" type="primary">hypA</name>
    <name evidence="6" type="ORF">E4099_01670</name>
</gene>
<dbReference type="HAMAP" id="MF_00213">
    <property type="entry name" value="HypA_HybF"/>
    <property type="match status" value="1"/>
</dbReference>